<evidence type="ECO:0000313" key="12">
    <source>
        <dbReference type="EMBL" id="GAQ83814.1"/>
    </source>
</evidence>
<dbReference type="STRING" id="105231.A0A1Y1HYT8"/>
<feature type="compositionally biased region" description="Low complexity" evidence="10">
    <location>
        <begin position="777"/>
        <end position="791"/>
    </location>
</feature>
<name>A0A1Y1HYT8_KLENI</name>
<evidence type="ECO:0000313" key="13">
    <source>
        <dbReference type="Proteomes" id="UP000054558"/>
    </source>
</evidence>
<keyword evidence="2 8" id="KW-0547">Nucleotide-binding</keyword>
<evidence type="ECO:0000256" key="1">
    <source>
        <dbReference type="ARBA" id="ARBA00022701"/>
    </source>
</evidence>
<keyword evidence="4 9" id="KW-0175">Coiled coil</keyword>
<evidence type="ECO:0000256" key="3">
    <source>
        <dbReference type="ARBA" id="ARBA00022840"/>
    </source>
</evidence>
<dbReference type="Gene3D" id="3.40.850.10">
    <property type="entry name" value="Kinesin motor domain"/>
    <property type="match status" value="1"/>
</dbReference>
<dbReference type="InterPro" id="IPR019821">
    <property type="entry name" value="Kinesin_motor_CS"/>
</dbReference>
<dbReference type="GO" id="GO:0003777">
    <property type="term" value="F:microtubule motor activity"/>
    <property type="evidence" value="ECO:0007669"/>
    <property type="project" value="InterPro"/>
</dbReference>
<feature type="region of interest" description="Disordered" evidence="10">
    <location>
        <begin position="934"/>
        <end position="1098"/>
    </location>
</feature>
<gene>
    <name evidence="12" type="ORF">KFL_001630120</name>
</gene>
<dbReference type="GO" id="GO:0008017">
    <property type="term" value="F:microtubule binding"/>
    <property type="evidence" value="ECO:0007669"/>
    <property type="project" value="InterPro"/>
</dbReference>
<dbReference type="GO" id="GO:0005874">
    <property type="term" value="C:microtubule"/>
    <property type="evidence" value="ECO:0007669"/>
    <property type="project" value="UniProtKB-KW"/>
</dbReference>
<dbReference type="InterPro" id="IPR001752">
    <property type="entry name" value="Kinesin_motor_dom"/>
</dbReference>
<feature type="compositionally biased region" description="Polar residues" evidence="10">
    <location>
        <begin position="839"/>
        <end position="853"/>
    </location>
</feature>
<organism evidence="12 13">
    <name type="scientific">Klebsormidium nitens</name>
    <name type="common">Green alga</name>
    <name type="synonym">Ulothrix nitens</name>
    <dbReference type="NCBI Taxonomy" id="105231"/>
    <lineage>
        <taxon>Eukaryota</taxon>
        <taxon>Viridiplantae</taxon>
        <taxon>Streptophyta</taxon>
        <taxon>Klebsormidiophyceae</taxon>
        <taxon>Klebsormidiales</taxon>
        <taxon>Klebsormidiaceae</taxon>
        <taxon>Klebsormidium</taxon>
    </lineage>
</organism>
<dbReference type="CDD" id="cd01370">
    <property type="entry name" value="KISc_KIP3_like"/>
    <property type="match status" value="1"/>
</dbReference>
<evidence type="ECO:0000256" key="2">
    <source>
        <dbReference type="ARBA" id="ARBA00022741"/>
    </source>
</evidence>
<evidence type="ECO:0000256" key="6">
    <source>
        <dbReference type="ARBA" id="ARBA00060769"/>
    </source>
</evidence>
<dbReference type="SMART" id="SM00129">
    <property type="entry name" value="KISc"/>
    <property type="match status" value="1"/>
</dbReference>
<dbReference type="GO" id="GO:0005524">
    <property type="term" value="F:ATP binding"/>
    <property type="evidence" value="ECO:0007669"/>
    <property type="project" value="UniProtKB-UniRule"/>
</dbReference>
<feature type="domain" description="Kinesin motor" evidence="11">
    <location>
        <begin position="17"/>
        <end position="352"/>
    </location>
</feature>
<reference evidence="12 13" key="1">
    <citation type="journal article" date="2014" name="Nat. Commun.">
        <title>Klebsormidium flaccidum genome reveals primary factors for plant terrestrial adaptation.</title>
        <authorList>
            <person name="Hori K."/>
            <person name="Maruyama F."/>
            <person name="Fujisawa T."/>
            <person name="Togashi T."/>
            <person name="Yamamoto N."/>
            <person name="Seo M."/>
            <person name="Sato S."/>
            <person name="Yamada T."/>
            <person name="Mori H."/>
            <person name="Tajima N."/>
            <person name="Moriyama T."/>
            <person name="Ikeuchi M."/>
            <person name="Watanabe M."/>
            <person name="Wada H."/>
            <person name="Kobayashi K."/>
            <person name="Saito M."/>
            <person name="Masuda T."/>
            <person name="Sasaki-Sekimoto Y."/>
            <person name="Mashiguchi K."/>
            <person name="Awai K."/>
            <person name="Shimojima M."/>
            <person name="Masuda S."/>
            <person name="Iwai M."/>
            <person name="Nobusawa T."/>
            <person name="Narise T."/>
            <person name="Kondo S."/>
            <person name="Saito H."/>
            <person name="Sato R."/>
            <person name="Murakawa M."/>
            <person name="Ihara Y."/>
            <person name="Oshima-Yamada Y."/>
            <person name="Ohtaka K."/>
            <person name="Satoh M."/>
            <person name="Sonobe K."/>
            <person name="Ishii M."/>
            <person name="Ohtani R."/>
            <person name="Kanamori-Sato M."/>
            <person name="Honoki R."/>
            <person name="Miyazaki D."/>
            <person name="Mochizuki H."/>
            <person name="Umetsu J."/>
            <person name="Higashi K."/>
            <person name="Shibata D."/>
            <person name="Kamiya Y."/>
            <person name="Sato N."/>
            <person name="Nakamura Y."/>
            <person name="Tabata S."/>
            <person name="Ida S."/>
            <person name="Kurokawa K."/>
            <person name="Ohta H."/>
        </authorList>
    </citation>
    <scope>NUCLEOTIDE SEQUENCE [LARGE SCALE GENOMIC DNA]</scope>
    <source>
        <strain evidence="12 13">NIES-2285</strain>
    </source>
</reference>
<dbReference type="PRINTS" id="PR00380">
    <property type="entry name" value="KINESINHEAVY"/>
</dbReference>
<evidence type="ECO:0000256" key="9">
    <source>
        <dbReference type="SAM" id="Coils"/>
    </source>
</evidence>
<feature type="coiled-coil region" evidence="9">
    <location>
        <begin position="367"/>
        <end position="394"/>
    </location>
</feature>
<evidence type="ECO:0000256" key="4">
    <source>
        <dbReference type="ARBA" id="ARBA00023054"/>
    </source>
</evidence>
<feature type="binding site" evidence="8">
    <location>
        <begin position="110"/>
        <end position="117"/>
    </location>
    <ligand>
        <name>ATP</name>
        <dbReference type="ChEBI" id="CHEBI:30616"/>
    </ligand>
</feature>
<dbReference type="InterPro" id="IPR036961">
    <property type="entry name" value="Kinesin_motor_dom_sf"/>
</dbReference>
<accession>A0A1Y1HYT8</accession>
<dbReference type="InterPro" id="IPR027417">
    <property type="entry name" value="P-loop_NTPase"/>
</dbReference>
<dbReference type="EMBL" id="DF237112">
    <property type="protein sequence ID" value="GAQ83814.1"/>
    <property type="molecule type" value="Genomic_DNA"/>
</dbReference>
<dbReference type="PANTHER" id="PTHR47968:SF29">
    <property type="entry name" value="KINESIN-LIKE PROTEIN"/>
    <property type="match status" value="1"/>
</dbReference>
<dbReference type="SUPFAM" id="SSF52540">
    <property type="entry name" value="P-loop containing nucleoside triphosphate hydrolases"/>
    <property type="match status" value="1"/>
</dbReference>
<evidence type="ECO:0000256" key="8">
    <source>
        <dbReference type="PROSITE-ProRule" id="PRU00283"/>
    </source>
</evidence>
<proteinExistence type="inferred from homology"/>
<feature type="region of interest" description="Disordered" evidence="10">
    <location>
        <begin position="673"/>
        <end position="885"/>
    </location>
</feature>
<dbReference type="Proteomes" id="UP000054558">
    <property type="component" value="Unassembled WGS sequence"/>
</dbReference>
<evidence type="ECO:0000256" key="5">
    <source>
        <dbReference type="ARBA" id="ARBA00023175"/>
    </source>
</evidence>
<keyword evidence="13" id="KW-1185">Reference proteome</keyword>
<evidence type="ECO:0000256" key="7">
    <source>
        <dbReference type="ARBA" id="ARBA00068376"/>
    </source>
</evidence>
<dbReference type="PROSITE" id="PS00411">
    <property type="entry name" value="KINESIN_MOTOR_1"/>
    <property type="match status" value="1"/>
</dbReference>
<evidence type="ECO:0000256" key="10">
    <source>
        <dbReference type="SAM" id="MobiDB-lite"/>
    </source>
</evidence>
<sequence length="1098" mass="119886">MSKSINFRPPFQSETATLLVAVRCRPLNAKEKLRFRDILRVVDDKIVVVLDPDIAKEYLDKVQGRSKEKQYAFDLAFDYTNSNEVVYQRTVGTLVPNVVKGFTSTIFAYGATGSGKTHTMVGTQDDPGLMVLSLRDIFNRIQMETEIDFEVTCSYLEVYNEVIYDLLERSSGHLELREDPEQGITIAGLKKIQVNSADRILELLEEGNSRRKTESTDANATSSRSHAVLEIVVKRKEKNNYNAPVLKGKLSLVDLAGSERASETNNAGQKLRDGANINRSLLALANCINALGKQGKKGLSYVPYRNSKLTRLLKDGLSGNSRTAMIATVSSSSDQYQHTTNTLKYADRAKEIKTHIRTNVGTVESHISDYQKMIDGLQIEVQTLRKQLTEKDTQLTARDSKSEDAELAWLDVLSTEISENVDERINLQKALFELEDITLENRNEVEQIEAAIARVEGGEMAPDDDLETLRERHQMALENLRENEDASARYKADISNNEALRKELQKKIDSAIQSDHNTTFLRILSQYRLLGMTNMELQIQMAIRDQIIQDQSDVVNSLWQVLEATGLDHAQIIQVAAENGITIDDNGCPGQVPNIRPGANRFQKDGAGGQNRPKMRLDMLQIIPPEQYRASVLGDNAARDAAAPVAAQSAAAHAEGGYLAAFQNGVNANARGSYAQSHAQSSSAMGFGGGGDHHASPPRSKSPLPSPRPASSPSVTAQPPSVVANGLSTYPGSLGSPPVSPRGNPTGGYKASPFSLVHTRSAGNSPRPSIPSREGLSQRPASSASISSDQSFAFRRGEIAPGERSSGDEETYEAGQEGRSWSPVRITRPTSLRREGWVSEQTSAANRTVSSPSRNDDGNALSSESWASAADDLSDSDAEVRTPVKGLVRANMEEAWGSRAMEGDETAAGSKMVKDNENLRKQITRLGTELASLQKDLHSGRGGVKGSFRRKSSVNYKAGYGSVSDGEDRYGRSNTAASDRRNRNVHVAQEYSTDSEQEEEQSTLTSHRISYSVGHSGSAEPPSYERSRARGLGAVPESSARKSPTGGFVHEKRQSMVGSHASRSTDAGRRRSSKTEGGLPGMSAAAKMRNVKTIPDWR</sequence>
<dbReference type="FunFam" id="3.40.850.10:FF:000056">
    <property type="entry name" value="Kinesin-like protein"/>
    <property type="match status" value="1"/>
</dbReference>
<dbReference type="PANTHER" id="PTHR47968">
    <property type="entry name" value="CENTROMERE PROTEIN E"/>
    <property type="match status" value="1"/>
</dbReference>
<keyword evidence="3 8" id="KW-0067">ATP-binding</keyword>
<dbReference type="AlphaFoldDB" id="A0A1Y1HYT8"/>
<feature type="coiled-coil region" evidence="9">
    <location>
        <begin position="434"/>
        <end position="514"/>
    </location>
</feature>
<keyword evidence="5 8" id="KW-0505">Motor protein</keyword>
<feature type="compositionally biased region" description="Low complexity" evidence="10">
    <location>
        <begin position="673"/>
        <end position="684"/>
    </location>
</feature>
<dbReference type="Pfam" id="PF00225">
    <property type="entry name" value="Kinesin"/>
    <property type="match status" value="1"/>
</dbReference>
<keyword evidence="1" id="KW-0493">Microtubule</keyword>
<dbReference type="OrthoDB" id="3176171at2759"/>
<dbReference type="PROSITE" id="PS50067">
    <property type="entry name" value="KINESIN_MOTOR_2"/>
    <property type="match status" value="1"/>
</dbReference>
<feature type="compositionally biased region" description="Low complexity" evidence="10">
    <location>
        <begin position="860"/>
        <end position="871"/>
    </location>
</feature>
<protein>
    <recommendedName>
        <fullName evidence="7">Kinesin-like protein KIN-8B</fullName>
    </recommendedName>
</protein>
<dbReference type="InterPro" id="IPR027640">
    <property type="entry name" value="Kinesin-like_fam"/>
</dbReference>
<dbReference type="GO" id="GO:0007018">
    <property type="term" value="P:microtubule-based movement"/>
    <property type="evidence" value="ECO:0007669"/>
    <property type="project" value="InterPro"/>
</dbReference>
<comment type="similarity">
    <text evidence="6">Belongs to the TRAFAC class myosin-kinesin ATPase superfamily. Kinesin family. KIN-8 subfamily.</text>
</comment>
<evidence type="ECO:0000259" key="11">
    <source>
        <dbReference type="PROSITE" id="PS50067"/>
    </source>
</evidence>